<accession>A0A195D9Y0</accession>
<evidence type="ECO:0000313" key="1">
    <source>
        <dbReference type="EMBL" id="KYN09667.1"/>
    </source>
</evidence>
<name>A0A195D9Y0_9HYME</name>
<dbReference type="Proteomes" id="UP000078492">
    <property type="component" value="Unassembled WGS sequence"/>
</dbReference>
<keyword evidence="2" id="KW-1185">Reference proteome</keyword>
<protein>
    <submittedName>
        <fullName evidence="1">Uncharacterized protein</fullName>
    </submittedName>
</protein>
<evidence type="ECO:0000313" key="2">
    <source>
        <dbReference type="Proteomes" id="UP000078492"/>
    </source>
</evidence>
<feature type="non-terminal residue" evidence="1">
    <location>
        <position position="1"/>
    </location>
</feature>
<dbReference type="AlphaFoldDB" id="A0A195D9Y0"/>
<organism evidence="1 2">
    <name type="scientific">Trachymyrmex cornetzi</name>
    <dbReference type="NCBI Taxonomy" id="471704"/>
    <lineage>
        <taxon>Eukaryota</taxon>
        <taxon>Metazoa</taxon>
        <taxon>Ecdysozoa</taxon>
        <taxon>Arthropoda</taxon>
        <taxon>Hexapoda</taxon>
        <taxon>Insecta</taxon>
        <taxon>Pterygota</taxon>
        <taxon>Neoptera</taxon>
        <taxon>Endopterygota</taxon>
        <taxon>Hymenoptera</taxon>
        <taxon>Apocrita</taxon>
        <taxon>Aculeata</taxon>
        <taxon>Formicoidea</taxon>
        <taxon>Formicidae</taxon>
        <taxon>Myrmicinae</taxon>
        <taxon>Trachymyrmex</taxon>
    </lineage>
</organism>
<sequence>RTKLVVGYHAVAPYRKKVVQPHVPMIKFRKGGIDRAVAGTTAAPPTRPGSAQMQQSAGGATGPQVIVLPTIEDIHLPLRYQRRPIDQKEIEYINVSFDGYLNCKLYYESCIL</sequence>
<dbReference type="EMBL" id="KQ981082">
    <property type="protein sequence ID" value="KYN09667.1"/>
    <property type="molecule type" value="Genomic_DNA"/>
</dbReference>
<gene>
    <name evidence="1" type="ORF">ALC57_18187</name>
</gene>
<reference evidence="1 2" key="1">
    <citation type="submission" date="2015-09" db="EMBL/GenBank/DDBJ databases">
        <title>Trachymyrmex cornetzi WGS genome.</title>
        <authorList>
            <person name="Nygaard S."/>
            <person name="Hu H."/>
            <person name="Boomsma J."/>
            <person name="Zhang G."/>
        </authorList>
    </citation>
    <scope>NUCLEOTIDE SEQUENCE [LARGE SCALE GENOMIC DNA]</scope>
    <source>
        <strain evidence="1">Tcor2-1</strain>
        <tissue evidence="1">Whole body</tissue>
    </source>
</reference>
<proteinExistence type="predicted"/>